<dbReference type="GO" id="GO:0005634">
    <property type="term" value="C:nucleus"/>
    <property type="evidence" value="ECO:0007669"/>
    <property type="project" value="UniProtKB-SubCell"/>
</dbReference>
<proteinExistence type="predicted"/>
<name>A0A086TE39_HAPC1</name>
<accession>A0A086TE39</accession>
<keyword evidence="2" id="KW-0479">Metal-binding</keyword>
<dbReference type="GO" id="GO:0006351">
    <property type="term" value="P:DNA-templated transcription"/>
    <property type="evidence" value="ECO:0007669"/>
    <property type="project" value="InterPro"/>
</dbReference>
<evidence type="ECO:0000313" key="6">
    <source>
        <dbReference type="EMBL" id="KFH47621.1"/>
    </source>
</evidence>
<dbReference type="PROSITE" id="PS00463">
    <property type="entry name" value="ZN2_CY6_FUNGAL_1"/>
    <property type="match status" value="1"/>
</dbReference>
<evidence type="ECO:0000256" key="3">
    <source>
        <dbReference type="ARBA" id="ARBA00023242"/>
    </source>
</evidence>
<dbReference type="Pfam" id="PF00172">
    <property type="entry name" value="Zn_clus"/>
    <property type="match status" value="1"/>
</dbReference>
<dbReference type="HOGENOM" id="CLU_007426_3_1_1"/>
<dbReference type="SMART" id="SM00906">
    <property type="entry name" value="Fungal_trans"/>
    <property type="match status" value="1"/>
</dbReference>
<dbReference type="EMBL" id="JPKY01000008">
    <property type="protein sequence ID" value="KFH47621.1"/>
    <property type="molecule type" value="Genomic_DNA"/>
</dbReference>
<dbReference type="CDD" id="cd12148">
    <property type="entry name" value="fungal_TF_MHR"/>
    <property type="match status" value="1"/>
</dbReference>
<dbReference type="GO" id="GO:0008270">
    <property type="term" value="F:zinc ion binding"/>
    <property type="evidence" value="ECO:0007669"/>
    <property type="project" value="InterPro"/>
</dbReference>
<evidence type="ECO:0000313" key="7">
    <source>
        <dbReference type="Proteomes" id="UP000029964"/>
    </source>
</evidence>
<feature type="region of interest" description="Disordered" evidence="4">
    <location>
        <begin position="1"/>
        <end position="25"/>
    </location>
</feature>
<dbReference type="Pfam" id="PF04082">
    <property type="entry name" value="Fungal_trans"/>
    <property type="match status" value="1"/>
</dbReference>
<dbReference type="AlphaFoldDB" id="A0A086TE39"/>
<keyword evidence="3" id="KW-0539">Nucleus</keyword>
<evidence type="ECO:0000256" key="1">
    <source>
        <dbReference type="ARBA" id="ARBA00004123"/>
    </source>
</evidence>
<feature type="region of interest" description="Disordered" evidence="4">
    <location>
        <begin position="92"/>
        <end position="114"/>
    </location>
</feature>
<gene>
    <name evidence="6" type="ORF">ACRE_014900</name>
</gene>
<dbReference type="SMART" id="SM00066">
    <property type="entry name" value="GAL4"/>
    <property type="match status" value="1"/>
</dbReference>
<dbReference type="Proteomes" id="UP000029964">
    <property type="component" value="Unassembled WGS sequence"/>
</dbReference>
<dbReference type="PANTHER" id="PTHR31001:SF49">
    <property type="entry name" value="ZN(II)2CYS6 TRANSCRIPTION FACTOR (EUROFUNG)"/>
    <property type="match status" value="1"/>
</dbReference>
<evidence type="ECO:0000259" key="5">
    <source>
        <dbReference type="PROSITE" id="PS50048"/>
    </source>
</evidence>
<keyword evidence="7" id="KW-1185">Reference proteome</keyword>
<evidence type="ECO:0000256" key="2">
    <source>
        <dbReference type="ARBA" id="ARBA00022723"/>
    </source>
</evidence>
<comment type="caution">
    <text evidence="6">The sequence shown here is derived from an EMBL/GenBank/DDBJ whole genome shotgun (WGS) entry which is preliminary data.</text>
</comment>
<dbReference type="Gene3D" id="4.10.240.10">
    <property type="entry name" value="Zn(2)-C6 fungal-type DNA-binding domain"/>
    <property type="match status" value="1"/>
</dbReference>
<dbReference type="InterPro" id="IPR001138">
    <property type="entry name" value="Zn2Cys6_DnaBD"/>
</dbReference>
<dbReference type="InterPro" id="IPR007219">
    <property type="entry name" value="XnlR_reg_dom"/>
</dbReference>
<organism evidence="6 7">
    <name type="scientific">Hapsidospora chrysogenum (strain ATCC 11550 / CBS 779.69 / DSM 880 / IAM 14645 / JCM 23072 / IMI 49137)</name>
    <name type="common">Acremonium chrysogenum</name>
    <dbReference type="NCBI Taxonomy" id="857340"/>
    <lineage>
        <taxon>Eukaryota</taxon>
        <taxon>Fungi</taxon>
        <taxon>Dikarya</taxon>
        <taxon>Ascomycota</taxon>
        <taxon>Pezizomycotina</taxon>
        <taxon>Sordariomycetes</taxon>
        <taxon>Hypocreomycetidae</taxon>
        <taxon>Hypocreales</taxon>
        <taxon>Bionectriaceae</taxon>
        <taxon>Hapsidospora</taxon>
    </lineage>
</organism>
<dbReference type="GO" id="GO:0000981">
    <property type="term" value="F:DNA-binding transcription factor activity, RNA polymerase II-specific"/>
    <property type="evidence" value="ECO:0007669"/>
    <property type="project" value="InterPro"/>
</dbReference>
<dbReference type="InterPro" id="IPR036864">
    <property type="entry name" value="Zn2-C6_fun-type_DNA-bd_sf"/>
</dbReference>
<dbReference type="STRING" id="857340.A0A086TE39"/>
<protein>
    <submittedName>
        <fullName evidence="6">Putative transcriptional regulatory protein-like protein</fullName>
    </submittedName>
</protein>
<dbReference type="SUPFAM" id="SSF57701">
    <property type="entry name" value="Zn2/Cys6 DNA-binding domain"/>
    <property type="match status" value="1"/>
</dbReference>
<feature type="domain" description="Zn(2)-C6 fungal-type" evidence="5">
    <location>
        <begin position="30"/>
        <end position="61"/>
    </location>
</feature>
<dbReference type="OrthoDB" id="76105at2759"/>
<sequence length="792" mass="87720">MESGSGPDGPYSSASAQGRAPQKRSRVLLSCAPCRASKLKCDRRTPCAQCQRRGAEDQCQYAPKPEKRKPAKTMAARLRRLEGMVRGMLDADGNPILQPDDQQLADQKQDPGVAPQQLEGHVVKGHNCVTSYVGATHCMAMLEDIEDLKNYFEDSEDEDADSPPEGLDGPEILLYSRGAPRNREELLAQLPGKPVADRLITRYFQSMSPSQHIIHRPSFTRQYARFWQDPNESSLHWIAQLFIILALGTHFNSFQAPHEVQGDSPVSTSDRIKLYRSCAGWALAWGKLAQPSPMTLPAFMLFVESHFLFSRAAQTNCYILSGVLIRLMFKMGLHREPSKLANLTPFEGEMRRRMWNMAFQVETIVAFHMGLPCMIHTLETDTALPRNLNDEDFDVDTKELPPGRPNSDWTSMTYPIQKTKLVRVFGQIAQQMHALNPPSYSEVLRLDNLLQETWRAMPSFMVVRPLEECVGDPPMLLIQRFGLAALYNKSRCVLHRRYVAEPTPRREHDYSRQQCLQGALSLMCYQVIVWEACKPGHILAHHGWFVSSLSVHDFLLAAVVLYLVVQNEHYGDPSNGLDWTGGQEPAPTKQELKDMIQRSYEIWSDVAETTTEVRRTADTLALMLARLGTPVDGYASATDLSPADAIPQTAQSSNDSMASSVMPQSSVSNIGASTGNPFSSMSLDGSISGTGQTPFSLAQTTGPTPMNQMSFPGVTSTDSAPVDAFGFDPSWISTDNMDWRFLDISLAHSHTAGSNANGPGPIWVERAPSAEDLGLGNSDFWGTTPGQHGMSG</sequence>
<dbReference type="InterPro" id="IPR050613">
    <property type="entry name" value="Sec_Metabolite_Reg"/>
</dbReference>
<comment type="subcellular location">
    <subcellularLocation>
        <location evidence="1">Nucleus</location>
    </subcellularLocation>
</comment>
<reference evidence="7" key="1">
    <citation type="journal article" date="2014" name="Genome Announc.">
        <title>Genome sequence and annotation of Acremonium chrysogenum, producer of the beta-lactam antibiotic cephalosporin C.</title>
        <authorList>
            <person name="Terfehr D."/>
            <person name="Dahlmann T.A."/>
            <person name="Specht T."/>
            <person name="Zadra I."/>
            <person name="Kuernsteiner H."/>
            <person name="Kueck U."/>
        </authorList>
    </citation>
    <scope>NUCLEOTIDE SEQUENCE [LARGE SCALE GENOMIC DNA]</scope>
    <source>
        <strain evidence="7">ATCC 11550 / CBS 779.69 / DSM 880 / IAM 14645 / JCM 23072 / IMI 49137</strain>
    </source>
</reference>
<dbReference type="GO" id="GO:0003677">
    <property type="term" value="F:DNA binding"/>
    <property type="evidence" value="ECO:0007669"/>
    <property type="project" value="InterPro"/>
</dbReference>
<dbReference type="PANTHER" id="PTHR31001">
    <property type="entry name" value="UNCHARACTERIZED TRANSCRIPTIONAL REGULATORY PROTEIN"/>
    <property type="match status" value="1"/>
</dbReference>
<dbReference type="PROSITE" id="PS50048">
    <property type="entry name" value="ZN2_CY6_FUNGAL_2"/>
    <property type="match status" value="1"/>
</dbReference>
<dbReference type="CDD" id="cd00067">
    <property type="entry name" value="GAL4"/>
    <property type="match status" value="1"/>
</dbReference>
<evidence type="ECO:0000256" key="4">
    <source>
        <dbReference type="SAM" id="MobiDB-lite"/>
    </source>
</evidence>